<dbReference type="AlphaFoldDB" id="A0A0V0HIW6"/>
<dbReference type="EMBL" id="GEDG01019027">
    <property type="protein sequence ID" value="JAP20287.1"/>
    <property type="molecule type" value="Transcribed_RNA"/>
</dbReference>
<evidence type="ECO:0000313" key="1">
    <source>
        <dbReference type="EMBL" id="JAP20287.1"/>
    </source>
</evidence>
<reference evidence="1" key="1">
    <citation type="submission" date="2015-12" db="EMBL/GenBank/DDBJ databases">
        <title>Gene expression during late stages of embryo sac development: a critical building block for successful pollen-pistil interactions.</title>
        <authorList>
            <person name="Liu Y."/>
            <person name="Joly V."/>
            <person name="Sabar M."/>
            <person name="Matton D.P."/>
        </authorList>
    </citation>
    <scope>NUCLEOTIDE SEQUENCE</scope>
</reference>
<proteinExistence type="predicted"/>
<organism evidence="1">
    <name type="scientific">Solanum chacoense</name>
    <name type="common">Chaco potato</name>
    <dbReference type="NCBI Taxonomy" id="4108"/>
    <lineage>
        <taxon>Eukaryota</taxon>
        <taxon>Viridiplantae</taxon>
        <taxon>Streptophyta</taxon>
        <taxon>Embryophyta</taxon>
        <taxon>Tracheophyta</taxon>
        <taxon>Spermatophyta</taxon>
        <taxon>Magnoliopsida</taxon>
        <taxon>eudicotyledons</taxon>
        <taxon>Gunneridae</taxon>
        <taxon>Pentapetalae</taxon>
        <taxon>asterids</taxon>
        <taxon>lamiids</taxon>
        <taxon>Solanales</taxon>
        <taxon>Solanaceae</taxon>
        <taxon>Solanoideae</taxon>
        <taxon>Solaneae</taxon>
        <taxon>Solanum</taxon>
    </lineage>
</organism>
<name>A0A0V0HIW6_SOLCH</name>
<protein>
    <submittedName>
        <fullName evidence="1">Putative ovule protein</fullName>
    </submittedName>
</protein>
<sequence>MQFYTSHSHDSSLQTKSSYECLDATVSPTIGRHSFQEKSLLPYWSQVRTVKYKLKCQDSLTYWNIFSTVTTYIHSLGSETWLDKKSSCESKRTGSET</sequence>
<accession>A0A0V0HIW6</accession>